<feature type="domain" description="DUF5652" evidence="2">
    <location>
        <begin position="9"/>
        <end position="63"/>
    </location>
</feature>
<protein>
    <recommendedName>
        <fullName evidence="2">DUF5652 domain-containing protein</fullName>
    </recommendedName>
</protein>
<dbReference type="STRING" id="1798500.A3C21_03315"/>
<sequence length="70" mass="8088">MGALGSFSLLLVLLIAWSLFWKGFALWHSAKRGEQWWFIAFLILNTAGILEIVYLFFIAKVPEFRKKLGL</sequence>
<dbReference type="InterPro" id="IPR043712">
    <property type="entry name" value="DUF5652"/>
</dbReference>
<gene>
    <name evidence="3" type="ORF">A3C21_03315</name>
</gene>
<dbReference type="EMBL" id="MFLN01000040">
    <property type="protein sequence ID" value="OGG66709.1"/>
    <property type="molecule type" value="Genomic_DNA"/>
</dbReference>
<dbReference type="Proteomes" id="UP000178572">
    <property type="component" value="Unassembled WGS sequence"/>
</dbReference>
<evidence type="ECO:0000259" key="2">
    <source>
        <dbReference type="Pfam" id="PF18893"/>
    </source>
</evidence>
<dbReference type="Pfam" id="PF18893">
    <property type="entry name" value="DUF5652"/>
    <property type="match status" value="1"/>
</dbReference>
<reference evidence="3 4" key="1">
    <citation type="journal article" date="2016" name="Nat. Commun.">
        <title>Thousands of microbial genomes shed light on interconnected biogeochemical processes in an aquifer system.</title>
        <authorList>
            <person name="Anantharaman K."/>
            <person name="Brown C.T."/>
            <person name="Hug L.A."/>
            <person name="Sharon I."/>
            <person name="Castelle C.J."/>
            <person name="Probst A.J."/>
            <person name="Thomas B.C."/>
            <person name="Singh A."/>
            <person name="Wilkins M.J."/>
            <person name="Karaoz U."/>
            <person name="Brodie E.L."/>
            <person name="Williams K.H."/>
            <person name="Hubbard S.S."/>
            <person name="Banfield J.F."/>
        </authorList>
    </citation>
    <scope>NUCLEOTIDE SEQUENCE [LARGE SCALE GENOMIC DNA]</scope>
</reference>
<evidence type="ECO:0000313" key="3">
    <source>
        <dbReference type="EMBL" id="OGG66709.1"/>
    </source>
</evidence>
<proteinExistence type="predicted"/>
<evidence type="ECO:0000313" key="4">
    <source>
        <dbReference type="Proteomes" id="UP000178572"/>
    </source>
</evidence>
<name>A0A1F6DZ76_9BACT</name>
<accession>A0A1F6DZ76</accession>
<keyword evidence="1" id="KW-0472">Membrane</keyword>
<keyword evidence="1" id="KW-1133">Transmembrane helix</keyword>
<organism evidence="3 4">
    <name type="scientific">Candidatus Kaiserbacteria bacterium RIFCSPHIGHO2_02_FULL_59_21</name>
    <dbReference type="NCBI Taxonomy" id="1798500"/>
    <lineage>
        <taxon>Bacteria</taxon>
        <taxon>Candidatus Kaiseribacteriota</taxon>
    </lineage>
</organism>
<keyword evidence="1" id="KW-0812">Transmembrane</keyword>
<evidence type="ECO:0000256" key="1">
    <source>
        <dbReference type="SAM" id="Phobius"/>
    </source>
</evidence>
<comment type="caution">
    <text evidence="3">The sequence shown here is derived from an EMBL/GenBank/DDBJ whole genome shotgun (WGS) entry which is preliminary data.</text>
</comment>
<feature type="transmembrane region" description="Helical" evidence="1">
    <location>
        <begin position="35"/>
        <end position="57"/>
    </location>
</feature>
<dbReference type="AlphaFoldDB" id="A0A1F6DZ76"/>